<dbReference type="RefSeq" id="YP_009119518.1">
    <property type="nucleotide sequence ID" value="NC_026440.1"/>
</dbReference>
<comment type="similarity">
    <text evidence="3">Belongs to the bacterial PQQ dehydrogenase family.</text>
</comment>
<dbReference type="InterPro" id="IPR018391">
    <property type="entry name" value="PQQ_b-propeller_rpt"/>
</dbReference>
<comment type="similarity">
    <text evidence="2">Belongs to the mimivirus BTB/WD family.</text>
</comment>
<sequence>MARVQWNNRPRCGHGVHLSTMVVIVAALMACAIGTLPASATYGSNHGGHPQKKAWWPNWGGGLDNDHHAAQERDIAACNVGSLMPAWVKAMHGDVASPPAVDKRGVVYIPDLGGSLWAVDGDTGATIWEADVGNFTGNVGIYNPATGRSNGTTIRGTPALYGDALFFGDAASGHVFAVSTRTGQLLWKTLVEIHPAAVITMSPTAVDGLVLVGVSSIEESFAGFPNYACCDFRGSLVALNARTGVIVWKTYTTVAGYAGAAIWGSSPSVDLDTRTVYVATGNNYKVPADVQACVDAHEGDASQCPSDPNNLAEAVIALDLDTGAVRWSISFTAQNGVDVWTVGCKPERVGLPGPPNVNCPAFPGEDADFGQAPLRFYYESGAAKVPLMGVGQKNGLFFALHPADGSLAWVTVVGHGGDIGGLQWGSAFDGTRIYVASSNSHFANETLHDGRTTRGGSWVALDPATGSVLWQTPVPEGLTVVDEADGVAKWPLAWSSLTVANGVVYAGTGSRSSAVPTMFALDAATGEILWTHVTGAATLNGPAVVEGTVYWGTGYGYMSTPGKAFYAFRPALSVSHC</sequence>
<dbReference type="OrthoDB" id="29521at10239"/>
<evidence type="ECO:0000313" key="7">
    <source>
        <dbReference type="EMBL" id="AJF97283.1"/>
    </source>
</evidence>
<proteinExistence type="inferred from homology"/>
<dbReference type="SMART" id="SM00564">
    <property type="entry name" value="PQQ"/>
    <property type="match status" value="6"/>
</dbReference>
<keyword evidence="4" id="KW-0560">Oxidoreductase</keyword>
<evidence type="ECO:0000259" key="6">
    <source>
        <dbReference type="Pfam" id="PF13360"/>
    </source>
</evidence>
<evidence type="ECO:0000256" key="3">
    <source>
        <dbReference type="ARBA" id="ARBA00008156"/>
    </source>
</evidence>
<dbReference type="EMBL" id="KP136319">
    <property type="protein sequence ID" value="AJF97283.1"/>
    <property type="molecule type" value="Genomic_DNA"/>
</dbReference>
<feature type="domain" description="Pyrrolo-quinoline quinone repeat" evidence="6">
    <location>
        <begin position="399"/>
        <end position="556"/>
    </location>
</feature>
<name>A0A0B5IX34_9VIRU</name>
<dbReference type="KEGG" id="vg:23462200"/>
<dbReference type="SUPFAM" id="SSF50998">
    <property type="entry name" value="Quinoprotein alcohol dehydrogenase-like"/>
    <property type="match status" value="2"/>
</dbReference>
<feature type="domain" description="Pyrrolo-quinoline quinone repeat" evidence="6">
    <location>
        <begin position="87"/>
        <end position="328"/>
    </location>
</feature>
<dbReference type="PROSITE" id="PS51257">
    <property type="entry name" value="PROKAR_LIPOPROTEIN"/>
    <property type="match status" value="1"/>
</dbReference>
<comment type="cofactor">
    <cofactor evidence="1">
        <name>pyrroloquinoline quinone</name>
        <dbReference type="ChEBI" id="CHEBI:58442"/>
    </cofactor>
</comment>
<keyword evidence="5" id="KW-0812">Transmembrane</keyword>
<accession>A0A0B5IX34</accession>
<evidence type="ECO:0000256" key="2">
    <source>
        <dbReference type="ARBA" id="ARBA00006497"/>
    </source>
</evidence>
<dbReference type="InterPro" id="IPR002372">
    <property type="entry name" value="PQQ_rpt_dom"/>
</dbReference>
<dbReference type="GeneID" id="23462200"/>
<dbReference type="Gene3D" id="2.140.10.10">
    <property type="entry name" value="Quinoprotein alcohol dehydrogenase-like superfamily"/>
    <property type="match status" value="1"/>
</dbReference>
<organism evidence="7 8">
    <name type="scientific">Pandoravirus inopinatum</name>
    <dbReference type="NCBI Taxonomy" id="1605721"/>
    <lineage>
        <taxon>Viruses</taxon>
        <taxon>Pandoravirus</taxon>
    </lineage>
</organism>
<keyword evidence="5" id="KW-1133">Transmembrane helix</keyword>
<dbReference type="InterPro" id="IPR011047">
    <property type="entry name" value="Quinoprotein_ADH-like_sf"/>
</dbReference>
<dbReference type="Gene3D" id="2.130.10.10">
    <property type="entry name" value="YVTN repeat-like/Quinoprotein amine dehydrogenase"/>
    <property type="match status" value="1"/>
</dbReference>
<evidence type="ECO:0000256" key="1">
    <source>
        <dbReference type="ARBA" id="ARBA00001931"/>
    </source>
</evidence>
<evidence type="ECO:0000313" key="8">
    <source>
        <dbReference type="Proteomes" id="UP000202511"/>
    </source>
</evidence>
<evidence type="ECO:0000256" key="4">
    <source>
        <dbReference type="ARBA" id="ARBA00023002"/>
    </source>
</evidence>
<dbReference type="Proteomes" id="UP000202511">
    <property type="component" value="Segment"/>
</dbReference>
<dbReference type="GO" id="GO:0016491">
    <property type="term" value="F:oxidoreductase activity"/>
    <property type="evidence" value="ECO:0007669"/>
    <property type="project" value="UniProtKB-KW"/>
</dbReference>
<evidence type="ECO:0000256" key="5">
    <source>
        <dbReference type="SAM" id="Phobius"/>
    </source>
</evidence>
<feature type="transmembrane region" description="Helical" evidence="5">
    <location>
        <begin position="12"/>
        <end position="36"/>
    </location>
</feature>
<protein>
    <submittedName>
        <fullName evidence="7">Pqq-dependent dehydrogenase</fullName>
    </submittedName>
</protein>
<dbReference type="PANTHER" id="PTHR32303:SF10">
    <property type="entry name" value="OUTER MEMBRANE PROTEIN ASSEMBLY FACTOR BAMB"/>
    <property type="match status" value="1"/>
</dbReference>
<reference evidence="7 8" key="1">
    <citation type="journal article" date="2015" name="Parasitol. Res.">
        <title>Viruses in close associations with free-living amoebae.</title>
        <authorList>
            <person name="Scheid P."/>
        </authorList>
    </citation>
    <scope>NUCLEOTIDE SEQUENCE [LARGE SCALE GENOMIC DNA]</scope>
    <source>
        <strain evidence="7">KlaHel</strain>
    </source>
</reference>
<dbReference type="InterPro" id="IPR015943">
    <property type="entry name" value="WD40/YVTN_repeat-like_dom_sf"/>
</dbReference>
<dbReference type="PANTHER" id="PTHR32303">
    <property type="entry name" value="QUINOPROTEIN ALCOHOL DEHYDROGENASE (CYTOCHROME C)"/>
    <property type="match status" value="1"/>
</dbReference>
<keyword evidence="5" id="KW-0472">Membrane</keyword>
<dbReference type="Pfam" id="PF13360">
    <property type="entry name" value="PQQ_2"/>
    <property type="match status" value="2"/>
</dbReference>